<name>A0ABQ0JU64_9BACT</name>
<dbReference type="Gene3D" id="3.40.50.150">
    <property type="entry name" value="Vaccinia Virus protein VP39"/>
    <property type="match status" value="1"/>
</dbReference>
<accession>A0ABQ0JU64</accession>
<keyword evidence="2" id="KW-0489">Methyltransferase</keyword>
<dbReference type="PANTHER" id="PTHR42912">
    <property type="entry name" value="METHYLTRANSFERASE"/>
    <property type="match status" value="1"/>
</dbReference>
<dbReference type="Proteomes" id="UP000032309">
    <property type="component" value="Unassembled WGS sequence"/>
</dbReference>
<evidence type="ECO:0000313" key="2">
    <source>
        <dbReference type="EMBL" id="GAN31979.1"/>
    </source>
</evidence>
<dbReference type="InterPro" id="IPR050508">
    <property type="entry name" value="Methyltransf_Superfamily"/>
</dbReference>
<sequence>MDTNIFEEAATEYDEWFVTHKWVYKLEVEAVRKFIPETGEGIEIGIGTGRFCTPFGIKIGIEPAKAMAEIARKRGIHVYVAKAEDLPFRENSFDFALMVTTFCFLVNPLQAIREIKRILRPAGKTIIGMLDEECPLGRRYREKTKKSKFYKNAKFYPINQVLNWLRDFKFGKFKIIQTIFKNPDKIQSLEPIEEGFGKGLFVVISAELMK</sequence>
<dbReference type="EMBL" id="BAFN01000001">
    <property type="protein sequence ID" value="GAN31979.1"/>
    <property type="molecule type" value="Genomic_DNA"/>
</dbReference>
<keyword evidence="2" id="KW-0808">Transferase</keyword>
<dbReference type="InterPro" id="IPR029063">
    <property type="entry name" value="SAM-dependent_MTases_sf"/>
</dbReference>
<proteinExistence type="predicted"/>
<keyword evidence="3" id="KW-1185">Reference proteome</keyword>
<reference evidence="3" key="1">
    <citation type="journal article" date="2015" name="Genome Announc.">
        <title>Draft Genome Sequence of an Anaerobic Ammonium-Oxidizing Bacterium, "Candidatus Brocadia sinica".</title>
        <authorList>
            <person name="Oshiki M."/>
            <person name="Shinyako-Hata K."/>
            <person name="Satoh H."/>
            <person name="Okabe S."/>
        </authorList>
    </citation>
    <scope>NUCLEOTIDE SEQUENCE [LARGE SCALE GENOMIC DNA]</scope>
    <source>
        <strain evidence="3">JPN1</strain>
    </source>
</reference>
<evidence type="ECO:0000313" key="3">
    <source>
        <dbReference type="Proteomes" id="UP000032309"/>
    </source>
</evidence>
<evidence type="ECO:0000259" key="1">
    <source>
        <dbReference type="Pfam" id="PF08241"/>
    </source>
</evidence>
<dbReference type="SUPFAM" id="SSF53335">
    <property type="entry name" value="S-adenosyl-L-methionine-dependent methyltransferases"/>
    <property type="match status" value="1"/>
</dbReference>
<dbReference type="CDD" id="cd02440">
    <property type="entry name" value="AdoMet_MTases"/>
    <property type="match status" value="1"/>
</dbReference>
<comment type="caution">
    <text evidence="2">The sequence shown here is derived from an EMBL/GenBank/DDBJ whole genome shotgun (WGS) entry which is preliminary data.</text>
</comment>
<dbReference type="GO" id="GO:0008168">
    <property type="term" value="F:methyltransferase activity"/>
    <property type="evidence" value="ECO:0007669"/>
    <property type="project" value="UniProtKB-KW"/>
</dbReference>
<organism evidence="2 3">
    <name type="scientific">Candidatus Brocadia sinica JPN1</name>
    <dbReference type="NCBI Taxonomy" id="1197129"/>
    <lineage>
        <taxon>Bacteria</taxon>
        <taxon>Pseudomonadati</taxon>
        <taxon>Planctomycetota</taxon>
        <taxon>Candidatus Brocadiia</taxon>
        <taxon>Candidatus Brocadiales</taxon>
        <taxon>Candidatus Brocadiaceae</taxon>
        <taxon>Candidatus Brocadia</taxon>
    </lineage>
</organism>
<protein>
    <submittedName>
        <fullName evidence="2">SAM-dependent methyltransferases</fullName>
    </submittedName>
</protein>
<dbReference type="Pfam" id="PF08241">
    <property type="entry name" value="Methyltransf_11"/>
    <property type="match status" value="1"/>
</dbReference>
<dbReference type="GO" id="GO:0032259">
    <property type="term" value="P:methylation"/>
    <property type="evidence" value="ECO:0007669"/>
    <property type="project" value="UniProtKB-KW"/>
</dbReference>
<gene>
    <name evidence="2" type="ORF">BROSI_A0483</name>
</gene>
<feature type="domain" description="Methyltransferase type 11" evidence="1">
    <location>
        <begin position="43"/>
        <end position="127"/>
    </location>
</feature>
<dbReference type="InterPro" id="IPR013216">
    <property type="entry name" value="Methyltransf_11"/>
</dbReference>
<dbReference type="PANTHER" id="PTHR42912:SF80">
    <property type="entry name" value="METHYLTRANSFERASE DOMAIN-CONTAINING PROTEIN"/>
    <property type="match status" value="1"/>
</dbReference>
<dbReference type="RefSeq" id="WP_052562026.1">
    <property type="nucleotide sequence ID" value="NZ_BAFN01000001.1"/>
</dbReference>